<dbReference type="Gene3D" id="3.40.50.2000">
    <property type="entry name" value="Glycogen Phosphorylase B"/>
    <property type="match status" value="2"/>
</dbReference>
<feature type="domain" description="Glycosyl transferase family 1" evidence="1">
    <location>
        <begin position="214"/>
        <end position="368"/>
    </location>
</feature>
<organism evidence="3">
    <name type="scientific">Desulfomonile tiedjei</name>
    <dbReference type="NCBI Taxonomy" id="2358"/>
    <lineage>
        <taxon>Bacteria</taxon>
        <taxon>Pseudomonadati</taxon>
        <taxon>Thermodesulfobacteriota</taxon>
        <taxon>Desulfomonilia</taxon>
        <taxon>Desulfomonilales</taxon>
        <taxon>Desulfomonilaceae</taxon>
        <taxon>Desulfomonile</taxon>
    </lineage>
</organism>
<dbReference type="Pfam" id="PF00534">
    <property type="entry name" value="Glycos_transf_1"/>
    <property type="match status" value="1"/>
</dbReference>
<evidence type="ECO:0000313" key="3">
    <source>
        <dbReference type="EMBL" id="HGH61018.1"/>
    </source>
</evidence>
<dbReference type="InterPro" id="IPR050194">
    <property type="entry name" value="Glycosyltransferase_grp1"/>
</dbReference>
<dbReference type="AlphaFoldDB" id="A0A7C4ARQ7"/>
<name>A0A7C4ARQ7_9BACT</name>
<dbReference type="PANTHER" id="PTHR45947">
    <property type="entry name" value="SULFOQUINOVOSYL TRANSFERASE SQD2"/>
    <property type="match status" value="1"/>
</dbReference>
<dbReference type="GO" id="GO:0016757">
    <property type="term" value="F:glycosyltransferase activity"/>
    <property type="evidence" value="ECO:0007669"/>
    <property type="project" value="InterPro"/>
</dbReference>
<feature type="domain" description="Glycosyltransferase subfamily 4-like N-terminal" evidence="2">
    <location>
        <begin position="22"/>
        <end position="193"/>
    </location>
</feature>
<dbReference type="SUPFAM" id="SSF53756">
    <property type="entry name" value="UDP-Glycosyltransferase/glycogen phosphorylase"/>
    <property type="match status" value="1"/>
</dbReference>
<accession>A0A7C4ARQ7</accession>
<dbReference type="EMBL" id="DTGT01000216">
    <property type="protein sequence ID" value="HGH61018.1"/>
    <property type="molecule type" value="Genomic_DNA"/>
</dbReference>
<dbReference type="PANTHER" id="PTHR45947:SF15">
    <property type="entry name" value="TEICHURONIC ACID BIOSYNTHESIS GLYCOSYLTRANSFERASE TUAC-RELATED"/>
    <property type="match status" value="1"/>
</dbReference>
<proteinExistence type="predicted"/>
<gene>
    <name evidence="3" type="ORF">ENV54_06940</name>
</gene>
<evidence type="ECO:0000259" key="1">
    <source>
        <dbReference type="Pfam" id="PF00534"/>
    </source>
</evidence>
<evidence type="ECO:0000259" key="2">
    <source>
        <dbReference type="Pfam" id="PF13579"/>
    </source>
</evidence>
<reference evidence="3" key="1">
    <citation type="journal article" date="2020" name="mSystems">
        <title>Genome- and Community-Level Interaction Insights into Carbon Utilization and Element Cycling Functions of Hydrothermarchaeota in Hydrothermal Sediment.</title>
        <authorList>
            <person name="Zhou Z."/>
            <person name="Liu Y."/>
            <person name="Xu W."/>
            <person name="Pan J."/>
            <person name="Luo Z.H."/>
            <person name="Li M."/>
        </authorList>
    </citation>
    <scope>NUCLEOTIDE SEQUENCE [LARGE SCALE GENOMIC DNA]</scope>
    <source>
        <strain evidence="3">SpSt-769</strain>
    </source>
</reference>
<sequence length="407" mass="44322">MKLPRIVFLTTSYPSSSDDWSGVFIANLAIALKKRGYPILVICPAVPGRHGRFSVNGIETVRFAYFLPRSLQRLTGGEGGIPENMARSFLARAQLAPMMAVFVYTVLRETSATDILYANWLGAAIAGAAAAMFTRAPLVVSLRGDDGYLARERPVWKLLTKWVIRRSTHLAPVSRELLDIATKLGAPPSKCTVPRFGVDAELFHPASEDDRRDGALRVAFVGSLVPKKGLQDLLVALSDPDLADLQLIVIGDGAYAQRLKALARELGLSERTSWLGVLSPPQVAQTLRQADIFCLPSYTEGSPNVIKEAMASGLPVVATRAGGIPDLVSDNVNGFLYDAGDVHALKRCIASLAKSENMRKVFGKMSRQMVEDSRLTWDATAEDFDRIFQRIAQSHVKVHAPHQGASD</sequence>
<comment type="caution">
    <text evidence="3">The sequence shown here is derived from an EMBL/GenBank/DDBJ whole genome shotgun (WGS) entry which is preliminary data.</text>
</comment>
<dbReference type="InterPro" id="IPR028098">
    <property type="entry name" value="Glyco_trans_4-like_N"/>
</dbReference>
<dbReference type="InterPro" id="IPR001296">
    <property type="entry name" value="Glyco_trans_1"/>
</dbReference>
<dbReference type="Pfam" id="PF13579">
    <property type="entry name" value="Glyco_trans_4_4"/>
    <property type="match status" value="1"/>
</dbReference>
<keyword evidence="3" id="KW-0808">Transferase</keyword>
<protein>
    <submittedName>
        <fullName evidence="3">Glycosyltransferase family 4 protein</fullName>
    </submittedName>
</protein>